<comment type="caution">
    <text evidence="1">The sequence shown here is derived from an EMBL/GenBank/DDBJ whole genome shotgun (WGS) entry which is preliminary data.</text>
</comment>
<gene>
    <name evidence="1" type="ORF">G3446_17850</name>
</gene>
<dbReference type="SUPFAM" id="SSF56935">
    <property type="entry name" value="Porins"/>
    <property type="match status" value="1"/>
</dbReference>
<proteinExistence type="predicted"/>
<evidence type="ECO:0008006" key="3">
    <source>
        <dbReference type="Google" id="ProtNLM"/>
    </source>
</evidence>
<evidence type="ECO:0000313" key="1">
    <source>
        <dbReference type="EMBL" id="NEV63731.1"/>
    </source>
</evidence>
<dbReference type="Gene3D" id="2.40.160.20">
    <property type="match status" value="1"/>
</dbReference>
<keyword evidence="2" id="KW-1185">Reference proteome</keyword>
<dbReference type="Proteomes" id="UP000483379">
    <property type="component" value="Unassembled WGS sequence"/>
</dbReference>
<dbReference type="AlphaFoldDB" id="A0A6M0K385"/>
<dbReference type="RefSeq" id="WP_164454194.1">
    <property type="nucleotide sequence ID" value="NZ_JAAIJQ010000060.1"/>
</dbReference>
<sequence>MLGLSCGAGAEPFELPENLQIHGFATQAYILTTGNNFFGDTIDGGDFDFRELGLNGSWRVTPSLQLSLQALSRNAGETDDGAPRLDYGFLDYTFIECTEDRWGLRLGRVLNPFGFYNDTRDVAFIRPSILLPQSVYFDVNRNLALSSDGAQLYGERHMASGNLMLQLTVGLPRVEDPDIERSVFFGDQPGKLEPQPSWVGRLAYESDGGDLRFMLSGIQMRLGYDSAGLRDPLSDGDFNLDMLILSAQYNARYWDLTAEFVSRSGSLRDFGPFFPDLGYTGEGYYLQGRYRFAPHWEAMARYDVLYWDRDDRNGKSFSELTGLPAHSRFAKDLAFGLRWDVTPSFMLRTELHYIDGTGWLSELENPGRIGTERYWTLFSVLASYRF</sequence>
<evidence type="ECO:0000313" key="2">
    <source>
        <dbReference type="Proteomes" id="UP000483379"/>
    </source>
</evidence>
<dbReference type="EMBL" id="JAAIJQ010000060">
    <property type="protein sequence ID" value="NEV63731.1"/>
    <property type="molecule type" value="Genomic_DNA"/>
</dbReference>
<organism evidence="1 2">
    <name type="scientific">Thiorhodococcus minor</name>
    <dbReference type="NCBI Taxonomy" id="57489"/>
    <lineage>
        <taxon>Bacteria</taxon>
        <taxon>Pseudomonadati</taxon>
        <taxon>Pseudomonadota</taxon>
        <taxon>Gammaproteobacteria</taxon>
        <taxon>Chromatiales</taxon>
        <taxon>Chromatiaceae</taxon>
        <taxon>Thiorhodococcus</taxon>
    </lineage>
</organism>
<accession>A0A6M0K385</accession>
<reference evidence="1 2" key="1">
    <citation type="submission" date="2020-02" db="EMBL/GenBank/DDBJ databases">
        <title>Genome sequences of Thiorhodococcus mannitoliphagus and Thiorhodococcus minor, purple sulfur photosynthetic bacteria in the gammaproteobacterial family, Chromatiaceae.</title>
        <authorList>
            <person name="Aviles F.A."/>
            <person name="Meyer T.E."/>
            <person name="Kyndt J.A."/>
        </authorList>
    </citation>
    <scope>NUCLEOTIDE SEQUENCE [LARGE SCALE GENOMIC DNA]</scope>
    <source>
        <strain evidence="1 2">DSM 11518</strain>
    </source>
</reference>
<name>A0A6M0K385_9GAMM</name>
<protein>
    <recommendedName>
        <fullName evidence="3">Porin</fullName>
    </recommendedName>
</protein>